<accession>A0A380EMR1</accession>
<dbReference type="AlphaFoldDB" id="A0A380EMR1"/>
<dbReference type="SUPFAM" id="SSF51905">
    <property type="entry name" value="FAD/NAD(P)-binding domain"/>
    <property type="match status" value="1"/>
</dbReference>
<sequence>MKDVTIIGGGPSGLYASFYAGLRDMSVRLIDVQSELGGKMRIYPEKIIWDIGGIAPKPCHEI</sequence>
<dbReference type="Pfam" id="PF13450">
    <property type="entry name" value="NAD_binding_8"/>
    <property type="match status" value="1"/>
</dbReference>
<gene>
    <name evidence="1" type="primary">trxB_4</name>
    <name evidence="1" type="ORF">NCTC10702_03718</name>
</gene>
<organism evidence="1 2">
    <name type="scientific">Staphylococcus aureus</name>
    <dbReference type="NCBI Taxonomy" id="1280"/>
    <lineage>
        <taxon>Bacteria</taxon>
        <taxon>Bacillati</taxon>
        <taxon>Bacillota</taxon>
        <taxon>Bacilli</taxon>
        <taxon>Bacillales</taxon>
        <taxon>Staphylococcaceae</taxon>
        <taxon>Staphylococcus</taxon>
    </lineage>
</organism>
<dbReference type="EMBL" id="UHBY01000003">
    <property type="protein sequence ID" value="SUL37703.1"/>
    <property type="molecule type" value="Genomic_DNA"/>
</dbReference>
<evidence type="ECO:0000313" key="2">
    <source>
        <dbReference type="Proteomes" id="UP000254116"/>
    </source>
</evidence>
<name>A0A380EMR1_STAAU</name>
<evidence type="ECO:0000313" key="1">
    <source>
        <dbReference type="EMBL" id="SUL37703.1"/>
    </source>
</evidence>
<dbReference type="InterPro" id="IPR036188">
    <property type="entry name" value="FAD/NAD-bd_sf"/>
</dbReference>
<reference evidence="1 2" key="1">
    <citation type="submission" date="2018-06" db="EMBL/GenBank/DDBJ databases">
        <authorList>
            <consortium name="Pathogen Informatics"/>
            <person name="Doyle S."/>
        </authorList>
    </citation>
    <scope>NUCLEOTIDE SEQUENCE [LARGE SCALE GENOMIC DNA]</scope>
    <source>
        <strain evidence="1 2">NCTC10702</strain>
    </source>
</reference>
<dbReference type="EC" id="1.18.1.2" evidence="1"/>
<dbReference type="GO" id="GO:0004324">
    <property type="term" value="F:ferredoxin-NADP+ reductase activity"/>
    <property type="evidence" value="ECO:0007669"/>
    <property type="project" value="UniProtKB-EC"/>
</dbReference>
<dbReference type="Proteomes" id="UP000254116">
    <property type="component" value="Unassembled WGS sequence"/>
</dbReference>
<dbReference type="Gene3D" id="3.50.50.60">
    <property type="entry name" value="FAD/NAD(P)-binding domain"/>
    <property type="match status" value="1"/>
</dbReference>
<dbReference type="EC" id="1.8.1.9" evidence="1"/>
<protein>
    <submittedName>
        <fullName evidence="1">Thioredoxin-disulfide reductase</fullName>
        <ecNumber evidence="1">1.18.1.2</ecNumber>
        <ecNumber evidence="1">1.8.1.9</ecNumber>
    </submittedName>
</protein>
<proteinExistence type="predicted"/>
<dbReference type="GO" id="GO:0004791">
    <property type="term" value="F:thioredoxin-disulfide reductase (NADPH) activity"/>
    <property type="evidence" value="ECO:0007669"/>
    <property type="project" value="UniProtKB-EC"/>
</dbReference>
<keyword evidence="1" id="KW-0560">Oxidoreductase</keyword>